<dbReference type="Pfam" id="PF17168">
    <property type="entry name" value="DUF5127"/>
    <property type="match status" value="1"/>
</dbReference>
<dbReference type="Pfam" id="PF16335">
    <property type="entry name" value="GtaA_6_Hairpin"/>
    <property type="match status" value="2"/>
</dbReference>
<dbReference type="Proteomes" id="UP000298390">
    <property type="component" value="Unassembled WGS sequence"/>
</dbReference>
<gene>
    <name evidence="6" type="ORF">EVJ58_g7853</name>
</gene>
<feature type="signal peptide" evidence="3">
    <location>
        <begin position="1"/>
        <end position="19"/>
    </location>
</feature>
<dbReference type="STRING" id="34475.A0A4Y9Y3T0"/>
<dbReference type="PANTHER" id="PTHR31987">
    <property type="entry name" value="GLUTAMINASE A-RELATED"/>
    <property type="match status" value="1"/>
</dbReference>
<accession>A0A4Y9Y3T0</accession>
<feature type="chain" id="PRO_5021460723" description="DUF1793-domain-containing protein" evidence="3">
    <location>
        <begin position="20"/>
        <end position="747"/>
    </location>
</feature>
<dbReference type="PANTHER" id="PTHR31987:SF1">
    <property type="entry name" value="GLUTAMINASE A"/>
    <property type="match status" value="1"/>
</dbReference>
<keyword evidence="2" id="KW-1133">Transmembrane helix</keyword>
<dbReference type="InterPro" id="IPR032514">
    <property type="entry name" value="GtaA_central"/>
</dbReference>
<feature type="region of interest" description="Disordered" evidence="1">
    <location>
        <begin position="629"/>
        <end position="711"/>
    </location>
</feature>
<evidence type="ECO:0000259" key="4">
    <source>
        <dbReference type="Pfam" id="PF16335"/>
    </source>
</evidence>
<evidence type="ECO:0000259" key="5">
    <source>
        <dbReference type="Pfam" id="PF17168"/>
    </source>
</evidence>
<feature type="compositionally biased region" description="Basic and acidic residues" evidence="1">
    <location>
        <begin position="655"/>
        <end position="665"/>
    </location>
</feature>
<dbReference type="GO" id="GO:0005975">
    <property type="term" value="P:carbohydrate metabolic process"/>
    <property type="evidence" value="ECO:0007669"/>
    <property type="project" value="InterPro"/>
</dbReference>
<evidence type="ECO:0000256" key="3">
    <source>
        <dbReference type="SAM" id="SignalP"/>
    </source>
</evidence>
<feature type="domain" description="Glutaminase A N-terminal" evidence="5">
    <location>
        <begin position="95"/>
        <end position="254"/>
    </location>
</feature>
<dbReference type="InterPro" id="IPR052743">
    <property type="entry name" value="Glutaminase_GtaA"/>
</dbReference>
<dbReference type="EMBL" id="SEKV01000535">
    <property type="protein sequence ID" value="TFY56071.1"/>
    <property type="molecule type" value="Genomic_DNA"/>
</dbReference>
<sequence>MKLLVFALLLVPFIARVHGVQTFWPAAIPYAVRTPYLNTWIGTAGSDSSKDWPVFWDGAVTGWILYIQVDGKTYTLFGNNNLPSNYSVTAGIVVETELTPTQTIQLRLQTSSAFQENTHQAEDGVAYFAMGLEPTRNITLQTCEDTVCREEFILAAGVNSNDNNSTNRAINSLWPVFPISVNLGSVSSVDQPIVWIIGYVRDPNINYTLSGNSASLRPYYTANFSTTESALEFFVSDFNNSLAAATALDADLHNAASTVSPDGKLYDMLSLATRQVFSSLEITAPYSSGQADDATRIFMKDLARTQRVTPVETLYAALPMLLYFNNASLVKPLLLPLLEQQNVSLSQYLCAAKDLGESFPEVNGPVLLSQEGIEQTGNMLIAALAHARYSQDTSLLHDYYALFKSWAQYLTTDNNALYPHDQTSIDDGSTSPNSTNLAVKGIFAIQAMAEISQLVGQTNDYQQFSLFDQLTVTYGQWIDSSFEGYKYGLPIESASTSPGNVAWNAFIAATVTNNTVRDQLLDSLWNYASSNATSTPFLVWYDVETGSCINGSMSALGGLFAPFLRSGTVAVSTSAPSKPASTSASSGGSGSHVDVGAIAGGVVGGVVGLLALLGLLVWFFRRRQSRKRPGFLDTSGTRTEPTPFEPSSAAPDVNMTEKRRRELQSPREGIPLLSVNGSSSATGDAEDVLPGGPGASLPSTTSDSSRPSRHDELLGLRSEIEDLRRIMLNVHIERPEPSDLGAPPVYS</sequence>
<keyword evidence="2" id="KW-0472">Membrane</keyword>
<keyword evidence="3" id="KW-0732">Signal</keyword>
<evidence type="ECO:0000256" key="2">
    <source>
        <dbReference type="SAM" id="Phobius"/>
    </source>
</evidence>
<feature type="transmembrane region" description="Helical" evidence="2">
    <location>
        <begin position="595"/>
        <end position="620"/>
    </location>
</feature>
<protein>
    <recommendedName>
        <fullName evidence="8">DUF1793-domain-containing protein</fullName>
    </recommendedName>
</protein>
<keyword evidence="2" id="KW-0812">Transmembrane</keyword>
<dbReference type="InterPro" id="IPR033433">
    <property type="entry name" value="GtaA_N"/>
</dbReference>
<evidence type="ECO:0000313" key="6">
    <source>
        <dbReference type="EMBL" id="TFY56071.1"/>
    </source>
</evidence>
<evidence type="ECO:0000313" key="7">
    <source>
        <dbReference type="Proteomes" id="UP000298390"/>
    </source>
</evidence>
<name>A0A4Y9Y3T0_9APHY</name>
<evidence type="ECO:0008006" key="8">
    <source>
        <dbReference type="Google" id="ProtNLM"/>
    </source>
</evidence>
<feature type="compositionally biased region" description="Low complexity" evidence="1">
    <location>
        <begin position="696"/>
        <end position="705"/>
    </location>
</feature>
<dbReference type="Gene3D" id="1.20.5.510">
    <property type="entry name" value="Single helix bin"/>
    <property type="match status" value="1"/>
</dbReference>
<organism evidence="6 7">
    <name type="scientific">Rhodofomes roseus</name>
    <dbReference type="NCBI Taxonomy" id="34475"/>
    <lineage>
        <taxon>Eukaryota</taxon>
        <taxon>Fungi</taxon>
        <taxon>Dikarya</taxon>
        <taxon>Basidiomycota</taxon>
        <taxon>Agaricomycotina</taxon>
        <taxon>Agaricomycetes</taxon>
        <taxon>Polyporales</taxon>
        <taxon>Rhodofomes</taxon>
    </lineage>
</organism>
<feature type="domain" description="Glutaminase A central" evidence="4">
    <location>
        <begin position="486"/>
        <end position="561"/>
    </location>
</feature>
<dbReference type="SUPFAM" id="SSF48208">
    <property type="entry name" value="Six-hairpin glycosidases"/>
    <property type="match status" value="1"/>
</dbReference>
<dbReference type="AlphaFoldDB" id="A0A4Y9Y3T0"/>
<evidence type="ECO:0000256" key="1">
    <source>
        <dbReference type="SAM" id="MobiDB-lite"/>
    </source>
</evidence>
<dbReference type="InterPro" id="IPR008928">
    <property type="entry name" value="6-hairpin_glycosidase_sf"/>
</dbReference>
<reference evidence="6 7" key="1">
    <citation type="submission" date="2019-01" db="EMBL/GenBank/DDBJ databases">
        <title>Genome sequencing of the rare red list fungi Fomitopsis rosea.</title>
        <authorList>
            <person name="Buettner E."/>
            <person name="Kellner H."/>
        </authorList>
    </citation>
    <scope>NUCLEOTIDE SEQUENCE [LARGE SCALE GENOMIC DNA]</scope>
    <source>
        <strain evidence="6 7">DSM 105464</strain>
    </source>
</reference>
<comment type="caution">
    <text evidence="6">The sequence shown here is derived from an EMBL/GenBank/DDBJ whole genome shotgun (WGS) entry which is preliminary data.</text>
</comment>
<proteinExistence type="predicted"/>
<feature type="domain" description="Glutaminase A central" evidence="4">
    <location>
        <begin position="266"/>
        <end position="465"/>
    </location>
</feature>